<dbReference type="Gene3D" id="3.40.50.150">
    <property type="entry name" value="Vaccinia Virus protein VP39"/>
    <property type="match status" value="1"/>
</dbReference>
<evidence type="ECO:0000256" key="2">
    <source>
        <dbReference type="ARBA" id="ARBA00022603"/>
    </source>
</evidence>
<dbReference type="Proteomes" id="UP000825388">
    <property type="component" value="Unassembled WGS sequence"/>
</dbReference>
<dbReference type="InterPro" id="IPR025745">
    <property type="entry name" value="Mrr-like_N_dom"/>
</dbReference>
<evidence type="ECO:0000256" key="7">
    <source>
        <dbReference type="ARBA" id="ARBA00049120"/>
    </source>
</evidence>
<evidence type="ECO:0000256" key="5">
    <source>
        <dbReference type="ARBA" id="ARBA00022747"/>
    </source>
</evidence>
<comment type="caution">
    <text evidence="11">The sequence shown here is derived from an EMBL/GenBank/DDBJ whole genome shotgun (WGS) entry which is preliminary data.</text>
</comment>
<evidence type="ECO:0000256" key="4">
    <source>
        <dbReference type="ARBA" id="ARBA00022691"/>
    </source>
</evidence>
<reference evidence="11" key="1">
    <citation type="submission" date="2015-12" db="EMBL/GenBank/DDBJ databases">
        <authorList>
            <person name="Bansal K."/>
            <person name="Midha S."/>
            <person name="Patil P.B."/>
        </authorList>
    </citation>
    <scope>NUCLEOTIDE SEQUENCE</scope>
    <source>
        <strain evidence="11">LMG867</strain>
    </source>
</reference>
<feature type="domain" description="DNA methylase N-4/N-6" evidence="9">
    <location>
        <begin position="135"/>
        <end position="391"/>
    </location>
</feature>
<dbReference type="InterPro" id="IPR017985">
    <property type="entry name" value="MeTrfase_CN4_CS"/>
</dbReference>
<dbReference type="Pfam" id="PF14338">
    <property type="entry name" value="Mrr_N"/>
    <property type="match status" value="1"/>
</dbReference>
<evidence type="ECO:0000313" key="11">
    <source>
        <dbReference type="EMBL" id="MBZ3925803.1"/>
    </source>
</evidence>
<dbReference type="EMBL" id="LOKL01000138">
    <property type="protein sequence ID" value="MBZ3925803.1"/>
    <property type="molecule type" value="Genomic_DNA"/>
</dbReference>
<dbReference type="InterPro" id="IPR002941">
    <property type="entry name" value="DNA_methylase_N4/N6"/>
</dbReference>
<keyword evidence="4" id="KW-0949">S-adenosyl-L-methionine</keyword>
<dbReference type="RefSeq" id="WP_089113781.1">
    <property type="nucleotide sequence ID" value="NZ_LOKL01000138.1"/>
</dbReference>
<sequence>MGNAATQLDLFQMDHVLQAYGDGGPVANGELYEHVRAAAGVPAEVMEARQPIGASGQQHSVAKRRVRWMQQTARRLGLLERVPNRRGAWRLTEEGKRRTGKASPGVALLAFSTDLGLAIWGSWESVFPRLDETISVCLTSPPFPLRKPRAYGNPPIHLYVEFIVKTLEPIVRNLADGGSIALNLSNDIFEQGLPSRDLYLERLTLALCDTYRLHKMDTLIWANLSKAPGPVRWASMTRQQLNVGWEPVLWLTNNPRNCFSDNRRILEPHTDRHRKLMERGGEQREAVNSDGAYRLHRGSYGRQTDGRIPRNVLLHGHRCAESQACNRFAAENGLQPHGAPMPLALADKLVRFLSRPGDLVVDPFGGRLTTGKAAEQNGRRWLCTELIADHLHSALPRFPQAVLGPSF</sequence>
<evidence type="ECO:0000256" key="3">
    <source>
        <dbReference type="ARBA" id="ARBA00022679"/>
    </source>
</evidence>
<dbReference type="GO" id="GO:0008170">
    <property type="term" value="F:N-methyltransferase activity"/>
    <property type="evidence" value="ECO:0007669"/>
    <property type="project" value="InterPro"/>
</dbReference>
<dbReference type="InterPro" id="IPR029063">
    <property type="entry name" value="SAM-dependent_MTases_sf"/>
</dbReference>
<gene>
    <name evidence="11" type="ORF">Xseb_17405</name>
</gene>
<evidence type="ECO:0000256" key="6">
    <source>
        <dbReference type="ARBA" id="ARBA00023125"/>
    </source>
</evidence>
<evidence type="ECO:0000256" key="8">
    <source>
        <dbReference type="RuleBase" id="RU362026"/>
    </source>
</evidence>
<protein>
    <recommendedName>
        <fullName evidence="8">Methyltransferase</fullName>
        <ecNumber evidence="8">2.1.1.-</ecNumber>
    </recommendedName>
</protein>
<dbReference type="GO" id="GO:0032259">
    <property type="term" value="P:methylation"/>
    <property type="evidence" value="ECO:0007669"/>
    <property type="project" value="UniProtKB-KW"/>
</dbReference>
<dbReference type="PROSITE" id="PS00093">
    <property type="entry name" value="N4_MTASE"/>
    <property type="match status" value="1"/>
</dbReference>
<feature type="domain" description="Restriction system protein Mrr-like N-terminal" evidence="10">
    <location>
        <begin position="13"/>
        <end position="97"/>
    </location>
</feature>
<comment type="similarity">
    <text evidence="1">Belongs to the N(4)/N(6)-methyltransferase family. N(4) subfamily.</text>
</comment>
<proteinExistence type="inferred from homology"/>
<dbReference type="EC" id="2.1.1.-" evidence="8"/>
<dbReference type="SUPFAM" id="SSF53335">
    <property type="entry name" value="S-adenosyl-L-methionine-dependent methyltransferases"/>
    <property type="match status" value="1"/>
</dbReference>
<keyword evidence="2 11" id="KW-0489">Methyltransferase</keyword>
<evidence type="ECO:0000256" key="1">
    <source>
        <dbReference type="ARBA" id="ARBA00010203"/>
    </source>
</evidence>
<evidence type="ECO:0000259" key="9">
    <source>
        <dbReference type="Pfam" id="PF01555"/>
    </source>
</evidence>
<dbReference type="GO" id="GO:0015667">
    <property type="term" value="F:site-specific DNA-methyltransferase (cytosine-N4-specific) activity"/>
    <property type="evidence" value="ECO:0007669"/>
    <property type="project" value="UniProtKB-EC"/>
</dbReference>
<keyword evidence="3" id="KW-0808">Transferase</keyword>
<name>A0AAW4RSB2_XANCI</name>
<keyword evidence="5" id="KW-0680">Restriction system</keyword>
<accession>A0AAW4RSB2</accession>
<dbReference type="PRINTS" id="PR00508">
    <property type="entry name" value="S21N4MTFRASE"/>
</dbReference>
<comment type="catalytic activity">
    <reaction evidence="7">
        <text>a 2'-deoxycytidine in DNA + S-adenosyl-L-methionine = an N(4)-methyl-2'-deoxycytidine in DNA + S-adenosyl-L-homocysteine + H(+)</text>
        <dbReference type="Rhea" id="RHEA:16857"/>
        <dbReference type="Rhea" id="RHEA-COMP:11369"/>
        <dbReference type="Rhea" id="RHEA-COMP:13674"/>
        <dbReference type="ChEBI" id="CHEBI:15378"/>
        <dbReference type="ChEBI" id="CHEBI:57856"/>
        <dbReference type="ChEBI" id="CHEBI:59789"/>
        <dbReference type="ChEBI" id="CHEBI:85452"/>
        <dbReference type="ChEBI" id="CHEBI:137933"/>
        <dbReference type="EC" id="2.1.1.113"/>
    </reaction>
</comment>
<dbReference type="Pfam" id="PF01555">
    <property type="entry name" value="N6_N4_Mtase"/>
    <property type="match status" value="1"/>
</dbReference>
<dbReference type="AlphaFoldDB" id="A0AAW4RSB2"/>
<dbReference type="InterPro" id="IPR001091">
    <property type="entry name" value="RM_Methyltransferase"/>
</dbReference>
<organism evidence="11 12">
    <name type="scientific">Xanthomonas citri pv. sesbaniae</name>
    <dbReference type="NCBI Taxonomy" id="473425"/>
    <lineage>
        <taxon>Bacteria</taxon>
        <taxon>Pseudomonadati</taxon>
        <taxon>Pseudomonadota</taxon>
        <taxon>Gammaproteobacteria</taxon>
        <taxon>Lysobacterales</taxon>
        <taxon>Lysobacteraceae</taxon>
        <taxon>Xanthomonas</taxon>
    </lineage>
</organism>
<keyword evidence="6" id="KW-0238">DNA-binding</keyword>
<dbReference type="GO" id="GO:0003677">
    <property type="term" value="F:DNA binding"/>
    <property type="evidence" value="ECO:0007669"/>
    <property type="project" value="UniProtKB-KW"/>
</dbReference>
<dbReference type="GO" id="GO:0009307">
    <property type="term" value="P:DNA restriction-modification system"/>
    <property type="evidence" value="ECO:0007669"/>
    <property type="project" value="UniProtKB-KW"/>
</dbReference>
<evidence type="ECO:0000313" key="12">
    <source>
        <dbReference type="Proteomes" id="UP000825388"/>
    </source>
</evidence>
<evidence type="ECO:0000259" key="10">
    <source>
        <dbReference type="Pfam" id="PF14338"/>
    </source>
</evidence>